<evidence type="ECO:0000256" key="3">
    <source>
        <dbReference type="ARBA" id="ARBA00022679"/>
    </source>
</evidence>
<protein>
    <submittedName>
        <fullName evidence="8">FUT8</fullName>
    </submittedName>
</protein>
<dbReference type="PROSITE" id="PS50002">
    <property type="entry name" value="SH3"/>
    <property type="match status" value="1"/>
</dbReference>
<evidence type="ECO:0000256" key="5">
    <source>
        <dbReference type="PROSITE-ProRule" id="PRU00992"/>
    </source>
</evidence>
<gene>
    <name evidence="8" type="ORF">EB796_014872</name>
</gene>
<keyword evidence="2 5" id="KW-0328">Glycosyltransferase</keyword>
<evidence type="ECO:0000259" key="6">
    <source>
        <dbReference type="PROSITE" id="PS50002"/>
    </source>
</evidence>
<comment type="similarity">
    <text evidence="5">Belongs to the glycosyltransferase 23 family.</text>
</comment>
<dbReference type="Gene3D" id="1.10.287.1060">
    <property type="entry name" value="ESAT-6-like"/>
    <property type="match status" value="1"/>
</dbReference>
<feature type="domain" description="GT23" evidence="7">
    <location>
        <begin position="1"/>
        <end position="293"/>
    </location>
</feature>
<dbReference type="InterPro" id="IPR001452">
    <property type="entry name" value="SH3_domain"/>
</dbReference>
<dbReference type="PROSITE" id="PS51659">
    <property type="entry name" value="GT23"/>
    <property type="match status" value="1"/>
</dbReference>
<proteinExistence type="inferred from homology"/>
<evidence type="ECO:0000313" key="9">
    <source>
        <dbReference type="Proteomes" id="UP000593567"/>
    </source>
</evidence>
<dbReference type="AlphaFoldDB" id="A0A7J7JN21"/>
<dbReference type="PANTHER" id="PTHR13132:SF29">
    <property type="entry name" value="ALPHA-(1,6)-FUCOSYLTRANSFERASE"/>
    <property type="match status" value="1"/>
</dbReference>
<sequence>MEHEKARFRLADNIQELWYYLNRNLKKLGSTSGNELLDDVAHRHRAGDTPIKVGTLYSFPSVNRVQKLELAESTGMVSNSASSQQEVCIVYQTRSIRSCVLCEKNSKDAEVVVLPIVDALHNHPPYMPLSYPEDIAPRLEKLHGDPSVWFIAQFVKYLMRPQPHLQLALDEAKQKLKFQNPIVGWVCRVAYEIMQTLHPDAARYFHSLDDIYYFGGQTGHEETAIYKHVPRNKDEIALEVGDVVGIAGNHWDGYSKGRSRRTGGIGLYPSYKTVDKKVVVKYPIYEQVPLTET</sequence>
<organism evidence="8 9">
    <name type="scientific">Bugula neritina</name>
    <name type="common">Brown bryozoan</name>
    <name type="synonym">Sertularia neritina</name>
    <dbReference type="NCBI Taxonomy" id="10212"/>
    <lineage>
        <taxon>Eukaryota</taxon>
        <taxon>Metazoa</taxon>
        <taxon>Spiralia</taxon>
        <taxon>Lophotrochozoa</taxon>
        <taxon>Bryozoa</taxon>
        <taxon>Gymnolaemata</taxon>
        <taxon>Cheilostomatida</taxon>
        <taxon>Flustrina</taxon>
        <taxon>Buguloidea</taxon>
        <taxon>Bugulidae</taxon>
        <taxon>Bugula</taxon>
    </lineage>
</organism>
<dbReference type="SMART" id="SM00326">
    <property type="entry name" value="SH3"/>
    <property type="match status" value="1"/>
</dbReference>
<dbReference type="FunFam" id="2.30.30.40:FF:000070">
    <property type="entry name" value="Alpha-(1,6)-fucosyltransferase"/>
    <property type="match status" value="1"/>
</dbReference>
<dbReference type="EMBL" id="VXIV02002203">
    <property type="protein sequence ID" value="KAF6026808.1"/>
    <property type="molecule type" value="Genomic_DNA"/>
</dbReference>
<dbReference type="InterPro" id="IPR035653">
    <property type="entry name" value="Fut8_SH3"/>
</dbReference>
<dbReference type="InterPro" id="IPR027350">
    <property type="entry name" value="GT23_dom"/>
</dbReference>
<keyword evidence="1 4" id="KW-0728">SH3 domain</keyword>
<evidence type="ECO:0000256" key="1">
    <source>
        <dbReference type="ARBA" id="ARBA00022443"/>
    </source>
</evidence>
<comment type="caution">
    <text evidence="8">The sequence shown here is derived from an EMBL/GenBank/DDBJ whole genome shotgun (WGS) entry which is preliminary data.</text>
</comment>
<evidence type="ECO:0000256" key="4">
    <source>
        <dbReference type="PROSITE-ProRule" id="PRU00192"/>
    </source>
</evidence>
<name>A0A7J7JN21_BUGNE</name>
<dbReference type="Gene3D" id="2.30.30.40">
    <property type="entry name" value="SH3 Domains"/>
    <property type="match status" value="1"/>
</dbReference>
<keyword evidence="9" id="KW-1185">Reference proteome</keyword>
<dbReference type="PANTHER" id="PTHR13132">
    <property type="entry name" value="ALPHA- 1,6 -FUCOSYLTRANSFERASE"/>
    <property type="match status" value="1"/>
</dbReference>
<evidence type="ECO:0000256" key="2">
    <source>
        <dbReference type="ARBA" id="ARBA00022676"/>
    </source>
</evidence>
<evidence type="ECO:0000259" key="7">
    <source>
        <dbReference type="PROSITE" id="PS51659"/>
    </source>
</evidence>
<dbReference type="GO" id="GO:0046921">
    <property type="term" value="F:alpha-(1-&gt;6)-fucosyltransferase activity"/>
    <property type="evidence" value="ECO:0007669"/>
    <property type="project" value="TreeGrafter"/>
</dbReference>
<dbReference type="SUPFAM" id="SSF50044">
    <property type="entry name" value="SH3-domain"/>
    <property type="match status" value="1"/>
</dbReference>
<keyword evidence="3 5" id="KW-0808">Transferase</keyword>
<accession>A0A7J7JN21</accession>
<feature type="domain" description="SH3" evidence="6">
    <location>
        <begin position="217"/>
        <end position="278"/>
    </location>
</feature>
<evidence type="ECO:0000313" key="8">
    <source>
        <dbReference type="EMBL" id="KAF6026808.1"/>
    </source>
</evidence>
<comment type="caution">
    <text evidence="5">Lacks conserved residue(s) required for the propagation of feature annotation.</text>
</comment>
<dbReference type="Pfam" id="PF14604">
    <property type="entry name" value="SH3_9"/>
    <property type="match status" value="1"/>
</dbReference>
<dbReference type="Pfam" id="PF19745">
    <property type="entry name" value="FUT8_N_cat"/>
    <property type="match status" value="2"/>
</dbReference>
<dbReference type="InterPro" id="IPR045573">
    <property type="entry name" value="Fut8_N_cat"/>
</dbReference>
<dbReference type="Proteomes" id="UP000593567">
    <property type="component" value="Unassembled WGS sequence"/>
</dbReference>
<reference evidence="8" key="1">
    <citation type="submission" date="2020-06" db="EMBL/GenBank/DDBJ databases">
        <title>Draft genome of Bugula neritina, a colonial animal packing powerful symbionts and potential medicines.</title>
        <authorList>
            <person name="Rayko M."/>
        </authorList>
    </citation>
    <scope>NUCLEOTIDE SEQUENCE [LARGE SCALE GENOMIC DNA]</scope>
    <source>
        <strain evidence="8">Kwan_BN1</strain>
    </source>
</reference>
<dbReference type="GO" id="GO:0006487">
    <property type="term" value="P:protein N-linked glycosylation"/>
    <property type="evidence" value="ECO:0007669"/>
    <property type="project" value="TreeGrafter"/>
</dbReference>
<dbReference type="CDD" id="cd11792">
    <property type="entry name" value="SH3_Fut8"/>
    <property type="match status" value="1"/>
</dbReference>
<dbReference type="InterPro" id="IPR036028">
    <property type="entry name" value="SH3-like_dom_sf"/>
</dbReference>
<dbReference type="OrthoDB" id="6435034at2759"/>